<sequence length="120" mass="13702">MLHSGFSLQEWLVLWILSKRYAFFYGKIFSSFRFVLLPRLVSLRCSEVHCLGLRVNISLLVFSTLKLICVEQKCSIRSVLLDSSSRESLLIQLRVVFGLCILAALLLSVEGHFDSLFDVC</sequence>
<dbReference type="EMBL" id="CM026424">
    <property type="protein sequence ID" value="KAG0579802.1"/>
    <property type="molecule type" value="Genomic_DNA"/>
</dbReference>
<protein>
    <submittedName>
        <fullName evidence="1">Uncharacterized protein</fullName>
    </submittedName>
</protein>
<keyword evidence="2" id="KW-1185">Reference proteome</keyword>
<accession>A0A8T0I8K8</accession>
<proteinExistence type="predicted"/>
<comment type="caution">
    <text evidence="1">The sequence shown here is derived from an EMBL/GenBank/DDBJ whole genome shotgun (WGS) entry which is preliminary data.</text>
</comment>
<reference evidence="1" key="1">
    <citation type="submission" date="2020-06" db="EMBL/GenBank/DDBJ databases">
        <title>WGS assembly of Ceratodon purpureus strain R40.</title>
        <authorList>
            <person name="Carey S.B."/>
            <person name="Jenkins J."/>
            <person name="Shu S."/>
            <person name="Lovell J.T."/>
            <person name="Sreedasyam A."/>
            <person name="Maumus F."/>
            <person name="Tiley G.P."/>
            <person name="Fernandez-Pozo N."/>
            <person name="Barry K."/>
            <person name="Chen C."/>
            <person name="Wang M."/>
            <person name="Lipzen A."/>
            <person name="Daum C."/>
            <person name="Saski C.A."/>
            <person name="Payton A.C."/>
            <person name="Mcbreen J.C."/>
            <person name="Conrad R.E."/>
            <person name="Kollar L.M."/>
            <person name="Olsson S."/>
            <person name="Huttunen S."/>
            <person name="Landis J.B."/>
            <person name="Wickett N.J."/>
            <person name="Johnson M.G."/>
            <person name="Rensing S.A."/>
            <person name="Grimwood J."/>
            <person name="Schmutz J."/>
            <person name="Mcdaniel S.F."/>
        </authorList>
    </citation>
    <scope>NUCLEOTIDE SEQUENCE</scope>
    <source>
        <strain evidence="1">R40</strain>
    </source>
</reference>
<name>A0A8T0I8K8_CERPU</name>
<evidence type="ECO:0000313" key="1">
    <source>
        <dbReference type="EMBL" id="KAG0579802.1"/>
    </source>
</evidence>
<organism evidence="1 2">
    <name type="scientific">Ceratodon purpureus</name>
    <name type="common">Fire moss</name>
    <name type="synonym">Dicranum purpureum</name>
    <dbReference type="NCBI Taxonomy" id="3225"/>
    <lineage>
        <taxon>Eukaryota</taxon>
        <taxon>Viridiplantae</taxon>
        <taxon>Streptophyta</taxon>
        <taxon>Embryophyta</taxon>
        <taxon>Bryophyta</taxon>
        <taxon>Bryophytina</taxon>
        <taxon>Bryopsida</taxon>
        <taxon>Dicranidae</taxon>
        <taxon>Pseudoditrichales</taxon>
        <taxon>Ditrichaceae</taxon>
        <taxon>Ceratodon</taxon>
    </lineage>
</organism>
<gene>
    <name evidence="1" type="ORF">KC19_4G124200</name>
</gene>
<dbReference type="AlphaFoldDB" id="A0A8T0I8K8"/>
<dbReference type="Proteomes" id="UP000822688">
    <property type="component" value="Chromosome 4"/>
</dbReference>
<evidence type="ECO:0000313" key="2">
    <source>
        <dbReference type="Proteomes" id="UP000822688"/>
    </source>
</evidence>